<gene>
    <name evidence="6" type="primary">bepF_2</name>
    <name evidence="6" type="ORF">Thiowin_00693</name>
</gene>
<proteinExistence type="inferred from homology"/>
<feature type="coiled-coil region" evidence="2">
    <location>
        <begin position="109"/>
        <end position="174"/>
    </location>
</feature>
<evidence type="ECO:0000256" key="2">
    <source>
        <dbReference type="SAM" id="Coils"/>
    </source>
</evidence>
<accession>A0ABZ0S6J4</accession>
<feature type="region of interest" description="Disordered" evidence="3">
    <location>
        <begin position="365"/>
        <end position="386"/>
    </location>
</feature>
<evidence type="ECO:0000256" key="3">
    <source>
        <dbReference type="SAM" id="MobiDB-lite"/>
    </source>
</evidence>
<evidence type="ECO:0000259" key="5">
    <source>
        <dbReference type="Pfam" id="PF25954"/>
    </source>
</evidence>
<dbReference type="InterPro" id="IPR058792">
    <property type="entry name" value="Beta-barrel_RND_2"/>
</dbReference>
<evidence type="ECO:0000313" key="7">
    <source>
        <dbReference type="Proteomes" id="UP001432180"/>
    </source>
</evidence>
<dbReference type="Pfam" id="PF25876">
    <property type="entry name" value="HH_MFP_RND"/>
    <property type="match status" value="1"/>
</dbReference>
<dbReference type="InterPro" id="IPR058624">
    <property type="entry name" value="MdtA-like_HH"/>
</dbReference>
<dbReference type="InterPro" id="IPR006143">
    <property type="entry name" value="RND_pump_MFP"/>
</dbReference>
<dbReference type="SUPFAM" id="SSF111369">
    <property type="entry name" value="HlyD-like secretion proteins"/>
    <property type="match status" value="1"/>
</dbReference>
<dbReference type="Gene3D" id="1.10.287.470">
    <property type="entry name" value="Helix hairpin bin"/>
    <property type="match status" value="1"/>
</dbReference>
<dbReference type="Pfam" id="PF25954">
    <property type="entry name" value="Beta-barrel_RND_2"/>
    <property type="match status" value="1"/>
</dbReference>
<feature type="domain" description="Multidrug resistance protein MdtA-like alpha-helical hairpin" evidence="4">
    <location>
        <begin position="110"/>
        <end position="178"/>
    </location>
</feature>
<comment type="similarity">
    <text evidence="1">Belongs to the membrane fusion protein (MFP) (TC 8.A.1) family.</text>
</comment>
<sequence length="386" mass="41473">MHIVKTLFHRGLTYGVGALALTALAGVVLASDEEGRAHAQGIELDTAPVTYRQVEREYRLDGVVEAVNRTTVSAQTQGLVEDILYDVDDFVERGAIIARLRDTEHRTRVAQAAAEMKAAVAQLEQAREEHRRVEGLFKKKTASDSEMDKAAAELKSAEARLEASQAALEQAQEQLDYTLIRAPYSGIVTERFVEVGEMASPGKAVMSGVSLEKLRVSVDVPQSVIPAVRAQGAVRVFAHDGEPVETGTITVFPFAETGSNSFEVRVALAGDNPGLFPGMFVKTVFVTGEARELTIPAEAVVYRSEVTGAYVVAEDGRIGFRLIRVGRRLNGSLRVLSGLSEGERVALDPIAAGVALKEQAAVRAETRAGPRAGIADRNQGGDRDHG</sequence>
<dbReference type="Gene3D" id="2.40.30.170">
    <property type="match status" value="1"/>
</dbReference>
<evidence type="ECO:0000313" key="6">
    <source>
        <dbReference type="EMBL" id="WPL15776.1"/>
    </source>
</evidence>
<dbReference type="Gene3D" id="2.40.420.20">
    <property type="match status" value="1"/>
</dbReference>
<dbReference type="PANTHER" id="PTHR30469">
    <property type="entry name" value="MULTIDRUG RESISTANCE PROTEIN MDTA"/>
    <property type="match status" value="1"/>
</dbReference>
<reference evidence="6 7" key="1">
    <citation type="journal article" date="2023" name="Microorganisms">
        <title>Thiorhodovibrio frisius and Trv. litoralis spp. nov., Two Novel Members from a Clade of Fastidious Purple Sulfur Bacteria That Exhibit Unique Red-Shifted Light-Harvesting Capabilities.</title>
        <authorList>
            <person name="Methner A."/>
            <person name="Kuzyk S.B."/>
            <person name="Petersen J."/>
            <person name="Bauer S."/>
            <person name="Brinkmann H."/>
            <person name="Sichau K."/>
            <person name="Wanner G."/>
            <person name="Wolf J."/>
            <person name="Neumann-Schaal M."/>
            <person name="Henke P."/>
            <person name="Tank M."/>
            <person name="Sproer C."/>
            <person name="Bunk B."/>
            <person name="Overmann J."/>
        </authorList>
    </citation>
    <scope>NUCLEOTIDE SEQUENCE [LARGE SCALE GENOMIC DNA]</scope>
    <source>
        <strain evidence="6 7">DSM 6702</strain>
    </source>
</reference>
<dbReference type="NCBIfam" id="TIGR01730">
    <property type="entry name" value="RND_mfp"/>
    <property type="match status" value="1"/>
</dbReference>
<keyword evidence="7" id="KW-1185">Reference proteome</keyword>
<name>A0ABZ0S6J4_9GAMM</name>
<keyword evidence="2" id="KW-0175">Coiled coil</keyword>
<dbReference type="Gene3D" id="2.40.50.100">
    <property type="match status" value="1"/>
</dbReference>
<feature type="domain" description="CusB-like beta-barrel" evidence="5">
    <location>
        <begin position="216"/>
        <end position="285"/>
    </location>
</feature>
<dbReference type="Proteomes" id="UP001432180">
    <property type="component" value="Chromosome"/>
</dbReference>
<dbReference type="EMBL" id="CP121472">
    <property type="protein sequence ID" value="WPL15776.1"/>
    <property type="molecule type" value="Genomic_DNA"/>
</dbReference>
<dbReference type="PANTHER" id="PTHR30469:SF18">
    <property type="entry name" value="RESISTANCE-NODULATION-CELL DIVISION (RND) EFFLUX MEMBRANE FUSION PROTEIN-RELATED"/>
    <property type="match status" value="1"/>
</dbReference>
<protein>
    <submittedName>
        <fullName evidence="6">Efflux pump periplasmic linker BepF</fullName>
    </submittedName>
</protein>
<organism evidence="6 7">
    <name type="scientific">Thiorhodovibrio winogradskyi</name>
    <dbReference type="NCBI Taxonomy" id="77007"/>
    <lineage>
        <taxon>Bacteria</taxon>
        <taxon>Pseudomonadati</taxon>
        <taxon>Pseudomonadota</taxon>
        <taxon>Gammaproteobacteria</taxon>
        <taxon>Chromatiales</taxon>
        <taxon>Chromatiaceae</taxon>
        <taxon>Thiorhodovibrio</taxon>
    </lineage>
</organism>
<evidence type="ECO:0000259" key="4">
    <source>
        <dbReference type="Pfam" id="PF25876"/>
    </source>
</evidence>
<dbReference type="RefSeq" id="WP_328986327.1">
    <property type="nucleotide sequence ID" value="NZ_CP121472.1"/>
</dbReference>
<evidence type="ECO:0000256" key="1">
    <source>
        <dbReference type="ARBA" id="ARBA00009477"/>
    </source>
</evidence>